<dbReference type="SUPFAM" id="SSF52540">
    <property type="entry name" value="P-loop containing nucleoside triphosphate hydrolases"/>
    <property type="match status" value="2"/>
</dbReference>
<evidence type="ECO:0000256" key="8">
    <source>
        <dbReference type="ARBA" id="ARBA00022989"/>
    </source>
</evidence>
<dbReference type="STRING" id="1531966.A0A0A1T7M0"/>
<dbReference type="InterPro" id="IPR026082">
    <property type="entry name" value="ABCA"/>
</dbReference>
<dbReference type="GO" id="GO:0016887">
    <property type="term" value="F:ATP hydrolysis activity"/>
    <property type="evidence" value="ECO:0007669"/>
    <property type="project" value="InterPro"/>
</dbReference>
<dbReference type="GO" id="GO:0016020">
    <property type="term" value="C:membrane"/>
    <property type="evidence" value="ECO:0007669"/>
    <property type="project" value="UniProtKB-SubCell"/>
</dbReference>
<feature type="domain" description="ABC transporter" evidence="11">
    <location>
        <begin position="467"/>
        <end position="692"/>
    </location>
</feature>
<accession>A0A0A1T7M0</accession>
<evidence type="ECO:0000256" key="7">
    <source>
        <dbReference type="ARBA" id="ARBA00022840"/>
    </source>
</evidence>
<evidence type="ECO:0000256" key="10">
    <source>
        <dbReference type="SAM" id="Phobius"/>
    </source>
</evidence>
<evidence type="ECO:0000256" key="4">
    <source>
        <dbReference type="ARBA" id="ARBA00022692"/>
    </source>
</evidence>
<keyword evidence="7" id="KW-0067">ATP-binding</keyword>
<dbReference type="SMART" id="SM00382">
    <property type="entry name" value="AAA"/>
    <property type="match status" value="2"/>
</dbReference>
<feature type="transmembrane region" description="Helical" evidence="10">
    <location>
        <begin position="224"/>
        <end position="246"/>
    </location>
</feature>
<organism evidence="12 13">
    <name type="scientific">[Torrubiella] hemipterigena</name>
    <dbReference type="NCBI Taxonomy" id="1531966"/>
    <lineage>
        <taxon>Eukaryota</taxon>
        <taxon>Fungi</taxon>
        <taxon>Dikarya</taxon>
        <taxon>Ascomycota</taxon>
        <taxon>Pezizomycotina</taxon>
        <taxon>Sordariomycetes</taxon>
        <taxon>Hypocreomycetidae</taxon>
        <taxon>Hypocreales</taxon>
        <taxon>Clavicipitaceae</taxon>
        <taxon>Clavicipitaceae incertae sedis</taxon>
        <taxon>'Torrubiella' clade</taxon>
    </lineage>
</organism>
<dbReference type="PROSITE" id="PS00211">
    <property type="entry name" value="ABC_TRANSPORTER_1"/>
    <property type="match status" value="2"/>
</dbReference>
<name>A0A0A1T7M0_9HYPO</name>
<dbReference type="Pfam" id="PF00005">
    <property type="entry name" value="ABC_tran"/>
    <property type="match status" value="2"/>
</dbReference>
<evidence type="ECO:0000256" key="3">
    <source>
        <dbReference type="ARBA" id="ARBA00022448"/>
    </source>
</evidence>
<dbReference type="EMBL" id="CDHN01000001">
    <property type="protein sequence ID" value="CEJ82277.1"/>
    <property type="molecule type" value="Genomic_DNA"/>
</dbReference>
<evidence type="ECO:0000256" key="5">
    <source>
        <dbReference type="ARBA" id="ARBA00022737"/>
    </source>
</evidence>
<dbReference type="InterPro" id="IPR013525">
    <property type="entry name" value="ABC2_TM"/>
</dbReference>
<feature type="transmembrane region" description="Helical" evidence="10">
    <location>
        <begin position="278"/>
        <end position="302"/>
    </location>
</feature>
<keyword evidence="9 10" id="KW-0472">Membrane</keyword>
<feature type="transmembrane region" description="Helical" evidence="10">
    <location>
        <begin position="31"/>
        <end position="51"/>
    </location>
</feature>
<dbReference type="OrthoDB" id="8061355at2759"/>
<dbReference type="Gene3D" id="3.40.50.300">
    <property type="entry name" value="P-loop containing nucleotide triphosphate hydrolases"/>
    <property type="match status" value="2"/>
</dbReference>
<comment type="subcellular location">
    <subcellularLocation>
        <location evidence="1">Membrane</location>
        <topology evidence="1">Multi-pass membrane protein</topology>
    </subcellularLocation>
</comment>
<dbReference type="HOGENOM" id="CLU_001640_2_0_1"/>
<dbReference type="Pfam" id="PF12698">
    <property type="entry name" value="ABC2_membrane_3"/>
    <property type="match status" value="1"/>
</dbReference>
<keyword evidence="3" id="KW-0813">Transport</keyword>
<feature type="transmembrane region" description="Helical" evidence="10">
    <location>
        <begin position="422"/>
        <end position="442"/>
    </location>
</feature>
<evidence type="ECO:0000256" key="1">
    <source>
        <dbReference type="ARBA" id="ARBA00004141"/>
    </source>
</evidence>
<keyword evidence="13" id="KW-1185">Reference proteome</keyword>
<evidence type="ECO:0000256" key="2">
    <source>
        <dbReference type="ARBA" id="ARBA00008869"/>
    </source>
</evidence>
<feature type="transmembrane region" description="Helical" evidence="10">
    <location>
        <begin position="340"/>
        <end position="360"/>
    </location>
</feature>
<evidence type="ECO:0000256" key="6">
    <source>
        <dbReference type="ARBA" id="ARBA00022741"/>
    </source>
</evidence>
<sequence length="1606" mass="176704">MATSRKGGGYGLQLWALIKKNLLLTVIRKPLGFLILFYGIPLAMLGVLLSIPQFLNPSPKFGVAAPQPIPELAQSLDKTLVVIRPSNVGTDVDRVIETLTKPLDKNKVMILDDELELLKVCLADSLGVSNCFASVSFHDSPETTVTSAKSVTGGRHTWQYTIRVDPAKSDSNFDIFNHKTDSERTILPLQLAVDNAITGRNDRPSALGFTSVDKKLQDQSNRKYSLALMGQYYAFIIISCYFLIFYRFVTMVTTERESGMSQLIDSMGGKWAPAMRTLSWIITLDVITLPCYIVFGVLYWYIIFPSSSVGLLIGWQVLCGFALNSSVLFAAAFFGKARASAIYVLGGVLLFSIAAQSYGFQYRPPSPPPGAYILALLFPSSNSLFFTQQMILWQFGDLPATITSLPESALDINSTSYNMSQATMLGFLGLQIIFFPVLAILVEKLMHGISFKSRQFRTNSSGSDNIIETTDLKKTFKSGVFRKRSVAAADGVSLQGYRNQILCLAGPNGSGKTTTLHMIAGFIAPTSGNVSITAEPSQIGICPQRNTFWDNLTVKEHVRIWSKIKGGQETDQQLDELIKSCDLTKKASCKARTLSGGQKRKLQLACMFVGNSTVCLIDECTSGLDPLSRRIIWEILLQQRSKRSIVFTTHFLDEVEVLADHLVILSKGKVKCQGAVAELKSRYGNGYSVIAPNSTSFKPNYPAQIHQDGLVYKVPTSLAAAKLSAAFAKAGTNNVSITGPQVEDVFLNVAEDFALDKDGSEFNDDSTSFKMSPSRLTSFWSQVSALYGKRFTILRRFWWPYFYVVAIPLLIIPNMTSLLDIYKPDHCRVLTPRLSAPVLVQYPQYASCNSYACPQIYFSTEAGKEARTLFPKNFYQFEAINSSTLDQFVNISPSLEVWNKALQTARDFDRGGIFLSTETDSGIIAFKPDLYGYYKQYIDGFAQDADDELAANDPRLDPPPTNSSYSDYARATSLELMNIYSQMRSGTEIIISQGGFAQKPKYVFNTGIFYTIFFCLVLAIYPAAFVLYPAMEKQRMVRSVQYANGVRRAPLWVAYGLFDFQFIVVISIVLSVVMSIQVTWIGTTWIILPILILYGAAALLQMYIVAHFVSGPLKSFLTAFAFNLLLFGIAAIVFGVGYSGGTTLAKDTTSLGISFGLFLIIPIGNIFRALVIGFNVSHARCDEGREIPLGSIYAYGGPILILVIQVIWLLGILVWIEGDLAIFRKKSAVVAPDSEKSIGSSGPDDVEAERMRVEGTDTDLLRILHLSKRFGSNQAVDDVTLGLPQSEVLALLGPNGAGKSTLVNMIQSDLSADSGQAFLCGDDSRTRIAQTHFGVCPQYDAMDMLTTRQQLMFYARIKGIDSAKENVEHVMAKLGLAPHANTAANKLSGGNKRKLSLAVALIGTPPVLVLDEPTSAMDAVAKRSFWKIIQIIAPQHSILLTTHSMEEADTLATRAAIISRRLLAIGTSQALRQKYSNVYNISLILRSAPSSTEKEMDTVRAFIHENIEQAQLERDMVGGQVRFTIPGSPTQVAPIGDEKVPSKELHIAKVINLIEENKDRLGLDCYSVAAASLESVFLSVVRANNVEEDDVDPNRGGWLARLGHMF</sequence>
<evidence type="ECO:0000256" key="9">
    <source>
        <dbReference type="ARBA" id="ARBA00023136"/>
    </source>
</evidence>
<dbReference type="GO" id="GO:0140359">
    <property type="term" value="F:ABC-type transporter activity"/>
    <property type="evidence" value="ECO:0007669"/>
    <property type="project" value="InterPro"/>
</dbReference>
<keyword evidence="6" id="KW-0547">Nucleotide-binding</keyword>
<dbReference type="PANTHER" id="PTHR19229:SF36">
    <property type="entry name" value="ATP-BINDING CASSETTE SUB-FAMILY A MEMBER 2"/>
    <property type="match status" value="1"/>
</dbReference>
<dbReference type="PROSITE" id="PS50893">
    <property type="entry name" value="ABC_TRANSPORTER_2"/>
    <property type="match status" value="2"/>
</dbReference>
<dbReference type="InterPro" id="IPR027417">
    <property type="entry name" value="P-loop_NTPase"/>
</dbReference>
<evidence type="ECO:0000259" key="11">
    <source>
        <dbReference type="PROSITE" id="PS50893"/>
    </source>
</evidence>
<evidence type="ECO:0000313" key="13">
    <source>
        <dbReference type="Proteomes" id="UP000039046"/>
    </source>
</evidence>
<dbReference type="CDD" id="cd03263">
    <property type="entry name" value="ABC_subfamily_A"/>
    <property type="match status" value="2"/>
</dbReference>
<dbReference type="GO" id="GO:0005319">
    <property type="term" value="F:lipid transporter activity"/>
    <property type="evidence" value="ECO:0007669"/>
    <property type="project" value="TreeGrafter"/>
</dbReference>
<feature type="transmembrane region" description="Helical" evidence="10">
    <location>
        <begin position="1150"/>
        <end position="1171"/>
    </location>
</feature>
<dbReference type="GO" id="GO:0005524">
    <property type="term" value="F:ATP binding"/>
    <property type="evidence" value="ECO:0007669"/>
    <property type="project" value="UniProtKB-KW"/>
</dbReference>
<dbReference type="InterPro" id="IPR003593">
    <property type="entry name" value="AAA+_ATPase"/>
</dbReference>
<keyword evidence="8 10" id="KW-1133">Transmembrane helix</keyword>
<feature type="transmembrane region" description="Helical" evidence="10">
    <location>
        <begin position="1192"/>
        <end position="1216"/>
    </location>
</feature>
<feature type="transmembrane region" description="Helical" evidence="10">
    <location>
        <begin position="798"/>
        <end position="819"/>
    </location>
</feature>
<feature type="transmembrane region" description="Helical" evidence="10">
    <location>
        <begin position="1116"/>
        <end position="1138"/>
    </location>
</feature>
<keyword evidence="5" id="KW-0677">Repeat</keyword>
<feature type="domain" description="ABC transporter" evidence="11">
    <location>
        <begin position="1261"/>
        <end position="1484"/>
    </location>
</feature>
<reference evidence="12 13" key="1">
    <citation type="journal article" date="2015" name="Genome Announc.">
        <title>Draft Genome Sequence and Gene Annotation of the Entomopathogenic Fungus Verticillium hemipterigenum.</title>
        <authorList>
            <person name="Horn F."/>
            <person name="Habel A."/>
            <person name="Scharf D.H."/>
            <person name="Dworschak J."/>
            <person name="Brakhage A.A."/>
            <person name="Guthke R."/>
            <person name="Hertweck C."/>
            <person name="Linde J."/>
        </authorList>
    </citation>
    <scope>NUCLEOTIDE SEQUENCE [LARGE SCALE GENOMIC DNA]</scope>
</reference>
<keyword evidence="4 10" id="KW-0812">Transmembrane</keyword>
<dbReference type="Proteomes" id="UP000039046">
    <property type="component" value="Unassembled WGS sequence"/>
</dbReference>
<feature type="transmembrane region" description="Helical" evidence="10">
    <location>
        <begin position="1080"/>
        <end position="1104"/>
    </location>
</feature>
<protein>
    <recommendedName>
        <fullName evidence="11">ABC transporter domain-containing protein</fullName>
    </recommendedName>
</protein>
<dbReference type="InterPro" id="IPR017871">
    <property type="entry name" value="ABC_transporter-like_CS"/>
</dbReference>
<feature type="transmembrane region" description="Helical" evidence="10">
    <location>
        <begin position="1008"/>
        <end position="1031"/>
    </location>
</feature>
<feature type="transmembrane region" description="Helical" evidence="10">
    <location>
        <begin position="1052"/>
        <end position="1074"/>
    </location>
</feature>
<gene>
    <name evidence="12" type="ORF">VHEMI02353</name>
</gene>
<proteinExistence type="inferred from homology"/>
<evidence type="ECO:0000313" key="12">
    <source>
        <dbReference type="EMBL" id="CEJ82277.1"/>
    </source>
</evidence>
<comment type="similarity">
    <text evidence="2">Belongs to the ABC transporter superfamily. ABCA family.</text>
</comment>
<feature type="transmembrane region" description="Helical" evidence="10">
    <location>
        <begin position="309"/>
        <end position="334"/>
    </location>
</feature>
<dbReference type="InterPro" id="IPR003439">
    <property type="entry name" value="ABC_transporter-like_ATP-bd"/>
</dbReference>
<dbReference type="PANTHER" id="PTHR19229">
    <property type="entry name" value="ATP-BINDING CASSETTE TRANSPORTER SUBFAMILY A ABCA"/>
    <property type="match status" value="1"/>
</dbReference>